<feature type="transmembrane region" description="Helical" evidence="2">
    <location>
        <begin position="81"/>
        <end position="105"/>
    </location>
</feature>
<dbReference type="AlphaFoldDB" id="A0AA40SMD8"/>
<dbReference type="EMBL" id="JACIFH010000001">
    <property type="protein sequence ID" value="MBB4138862.1"/>
    <property type="molecule type" value="Genomic_DNA"/>
</dbReference>
<feature type="transmembrane region" description="Helical" evidence="2">
    <location>
        <begin position="151"/>
        <end position="171"/>
    </location>
</feature>
<dbReference type="RefSeq" id="WP_183498588.1">
    <property type="nucleotide sequence ID" value="NZ_BAABCO010000003.1"/>
</dbReference>
<sequence length="172" mass="18056">MSTGRDDDAALSWGGDDDPTLDTGTPAPEPEPVATTSLPDGYTPLGKGSQAYAAPDESETSADVAAPASTPEKAPLGNVELVAFGVLGGIYLLFTVGWIIGGLRLQDVAVFLVSPAAYVPAFVLAALAPAIWFVTTYLLTRRSHAWLRFTWLIVGVVLLVPWPFIMVGALGQ</sequence>
<keyword evidence="4" id="KW-1185">Reference proteome</keyword>
<organism evidence="3 4">
    <name type="scientific">Microbacterium invictum</name>
    <dbReference type="NCBI Taxonomy" id="515415"/>
    <lineage>
        <taxon>Bacteria</taxon>
        <taxon>Bacillati</taxon>
        <taxon>Actinomycetota</taxon>
        <taxon>Actinomycetes</taxon>
        <taxon>Micrococcales</taxon>
        <taxon>Microbacteriaceae</taxon>
        <taxon>Microbacterium</taxon>
    </lineage>
</organism>
<feature type="compositionally biased region" description="Low complexity" evidence="1">
    <location>
        <begin position="21"/>
        <end position="36"/>
    </location>
</feature>
<feature type="transmembrane region" description="Helical" evidence="2">
    <location>
        <begin position="117"/>
        <end position="139"/>
    </location>
</feature>
<accession>A0AA40SMD8</accession>
<dbReference type="Proteomes" id="UP000549113">
    <property type="component" value="Unassembled WGS sequence"/>
</dbReference>
<evidence type="ECO:0000313" key="4">
    <source>
        <dbReference type="Proteomes" id="UP000549113"/>
    </source>
</evidence>
<protein>
    <recommendedName>
        <fullName evidence="5">DNA polymerase III subunit gamma/tau</fullName>
    </recommendedName>
</protein>
<proteinExistence type="predicted"/>
<keyword evidence="2" id="KW-1133">Transmembrane helix</keyword>
<gene>
    <name evidence="3" type="ORF">BKA10_000656</name>
</gene>
<evidence type="ECO:0000313" key="3">
    <source>
        <dbReference type="EMBL" id="MBB4138862.1"/>
    </source>
</evidence>
<keyword evidence="2" id="KW-0472">Membrane</keyword>
<reference evidence="3 4" key="1">
    <citation type="submission" date="2020-08" db="EMBL/GenBank/DDBJ databases">
        <title>Sequencing the genomes of 1000 actinobacteria strains.</title>
        <authorList>
            <person name="Klenk H.-P."/>
        </authorList>
    </citation>
    <scope>NUCLEOTIDE SEQUENCE [LARGE SCALE GENOMIC DNA]</scope>
    <source>
        <strain evidence="3 4">DSM 19600</strain>
    </source>
</reference>
<evidence type="ECO:0000256" key="1">
    <source>
        <dbReference type="SAM" id="MobiDB-lite"/>
    </source>
</evidence>
<evidence type="ECO:0008006" key="5">
    <source>
        <dbReference type="Google" id="ProtNLM"/>
    </source>
</evidence>
<evidence type="ECO:0000256" key="2">
    <source>
        <dbReference type="SAM" id="Phobius"/>
    </source>
</evidence>
<keyword evidence="2" id="KW-0812">Transmembrane</keyword>
<comment type="caution">
    <text evidence="3">The sequence shown here is derived from an EMBL/GenBank/DDBJ whole genome shotgun (WGS) entry which is preliminary data.</text>
</comment>
<feature type="region of interest" description="Disordered" evidence="1">
    <location>
        <begin position="1"/>
        <end position="70"/>
    </location>
</feature>
<name>A0AA40SMD8_9MICO</name>